<evidence type="ECO:0000313" key="2">
    <source>
        <dbReference type="Proteomes" id="UP001143480"/>
    </source>
</evidence>
<accession>A0A9W6KKU3</accession>
<name>A0A9W6KKU3_9ACTN</name>
<reference evidence="1" key="2">
    <citation type="submission" date="2023-01" db="EMBL/GenBank/DDBJ databases">
        <authorList>
            <person name="Sun Q."/>
            <person name="Evtushenko L."/>
        </authorList>
    </citation>
    <scope>NUCLEOTIDE SEQUENCE</scope>
    <source>
        <strain evidence="1">VKM Ac-1321</strain>
    </source>
</reference>
<organism evidence="1 2">
    <name type="scientific">Dactylosporangium matsuzakiense</name>
    <dbReference type="NCBI Taxonomy" id="53360"/>
    <lineage>
        <taxon>Bacteria</taxon>
        <taxon>Bacillati</taxon>
        <taxon>Actinomycetota</taxon>
        <taxon>Actinomycetes</taxon>
        <taxon>Micromonosporales</taxon>
        <taxon>Micromonosporaceae</taxon>
        <taxon>Dactylosporangium</taxon>
    </lineage>
</organism>
<sequence>MVRVAASLGDEGRLAVPVPVPVPGFGGAVRPAIGRPFAGAGIVRGCGWRRSLPRRERSEL</sequence>
<evidence type="ECO:0000313" key="1">
    <source>
        <dbReference type="EMBL" id="GLL01314.1"/>
    </source>
</evidence>
<comment type="caution">
    <text evidence="1">The sequence shown here is derived from an EMBL/GenBank/DDBJ whole genome shotgun (WGS) entry which is preliminary data.</text>
</comment>
<protein>
    <submittedName>
        <fullName evidence="1">Uncharacterized protein</fullName>
    </submittedName>
</protein>
<dbReference type="EMBL" id="BSFP01000014">
    <property type="protein sequence ID" value="GLL01314.1"/>
    <property type="molecule type" value="Genomic_DNA"/>
</dbReference>
<gene>
    <name evidence="1" type="ORF">GCM10017581_030550</name>
</gene>
<dbReference type="Proteomes" id="UP001143480">
    <property type="component" value="Unassembled WGS sequence"/>
</dbReference>
<dbReference type="AlphaFoldDB" id="A0A9W6KKU3"/>
<keyword evidence="2" id="KW-1185">Reference proteome</keyword>
<proteinExistence type="predicted"/>
<reference evidence="1" key="1">
    <citation type="journal article" date="2014" name="Int. J. Syst. Evol. Microbiol.">
        <title>Complete genome sequence of Corynebacterium casei LMG S-19264T (=DSM 44701T), isolated from a smear-ripened cheese.</title>
        <authorList>
            <consortium name="US DOE Joint Genome Institute (JGI-PGF)"/>
            <person name="Walter F."/>
            <person name="Albersmeier A."/>
            <person name="Kalinowski J."/>
            <person name="Ruckert C."/>
        </authorList>
    </citation>
    <scope>NUCLEOTIDE SEQUENCE</scope>
    <source>
        <strain evidence="1">VKM Ac-1321</strain>
    </source>
</reference>